<reference evidence="7 8" key="1">
    <citation type="journal article" date="2014" name="Int. J. Syst. Evol. Microbiol.">
        <title>Sneathiella chungangensis sp. nov., isolated from a marine sand, and emended description of the genus Sneathiella.</title>
        <authorList>
            <person name="Siamphan C."/>
            <person name="Kim H."/>
            <person name="Lee J.S."/>
            <person name="Kim W."/>
        </authorList>
    </citation>
    <scope>NUCLEOTIDE SEQUENCE [LARGE SCALE GENOMIC DNA]</scope>
    <source>
        <strain evidence="7 8">KCTC 32476</strain>
    </source>
</reference>
<gene>
    <name evidence="7" type="ORF">GQF03_17535</name>
</gene>
<keyword evidence="1" id="KW-0479">Metal-binding</keyword>
<evidence type="ECO:0000256" key="1">
    <source>
        <dbReference type="ARBA" id="ARBA00022723"/>
    </source>
</evidence>
<feature type="zinc finger region" description="dksA C4-type" evidence="4">
    <location>
        <begin position="76"/>
        <end position="100"/>
    </location>
</feature>
<dbReference type="AlphaFoldDB" id="A0A845MLV1"/>
<dbReference type="InterPro" id="IPR000962">
    <property type="entry name" value="Znf_DskA_TraR"/>
</dbReference>
<evidence type="ECO:0000259" key="5">
    <source>
        <dbReference type="Pfam" id="PF01258"/>
    </source>
</evidence>
<evidence type="ECO:0000259" key="6">
    <source>
        <dbReference type="Pfam" id="PF21173"/>
    </source>
</evidence>
<dbReference type="EMBL" id="WTVA01000015">
    <property type="protein sequence ID" value="MZR24140.1"/>
    <property type="molecule type" value="Genomic_DNA"/>
</dbReference>
<organism evidence="7 8">
    <name type="scientific">Sneathiella chungangensis</name>
    <dbReference type="NCBI Taxonomy" id="1418234"/>
    <lineage>
        <taxon>Bacteria</taxon>
        <taxon>Pseudomonadati</taxon>
        <taxon>Pseudomonadota</taxon>
        <taxon>Alphaproteobacteria</taxon>
        <taxon>Sneathiellales</taxon>
        <taxon>Sneathiellaceae</taxon>
        <taxon>Sneathiella</taxon>
    </lineage>
</organism>
<dbReference type="PANTHER" id="PTHR33823">
    <property type="entry name" value="RNA POLYMERASE-BINDING TRANSCRIPTION FACTOR DKSA-RELATED"/>
    <property type="match status" value="1"/>
</dbReference>
<dbReference type="Proteomes" id="UP000445696">
    <property type="component" value="Unassembled WGS sequence"/>
</dbReference>
<dbReference type="PANTHER" id="PTHR33823:SF4">
    <property type="entry name" value="GENERAL STRESS PROTEIN 16O"/>
    <property type="match status" value="1"/>
</dbReference>
<evidence type="ECO:0000256" key="4">
    <source>
        <dbReference type="PROSITE-ProRule" id="PRU00510"/>
    </source>
</evidence>
<evidence type="ECO:0000256" key="3">
    <source>
        <dbReference type="ARBA" id="ARBA00022833"/>
    </source>
</evidence>
<feature type="domain" description="Zinc finger DksA/TraR C4-type" evidence="5">
    <location>
        <begin position="71"/>
        <end position="104"/>
    </location>
</feature>
<dbReference type="OrthoDB" id="1121111at2"/>
<dbReference type="InterPro" id="IPR048487">
    <property type="entry name" value="DksA-like_N"/>
</dbReference>
<evidence type="ECO:0000313" key="7">
    <source>
        <dbReference type="EMBL" id="MZR24140.1"/>
    </source>
</evidence>
<dbReference type="Pfam" id="PF21173">
    <property type="entry name" value="DksA-like_N"/>
    <property type="match status" value="1"/>
</dbReference>
<comment type="caution">
    <text evidence="7">The sequence shown here is derived from an EMBL/GenBank/DDBJ whole genome shotgun (WGS) entry which is preliminary data.</text>
</comment>
<dbReference type="GO" id="GO:0008270">
    <property type="term" value="F:zinc ion binding"/>
    <property type="evidence" value="ECO:0007669"/>
    <property type="project" value="UniProtKB-KW"/>
</dbReference>
<evidence type="ECO:0000313" key="8">
    <source>
        <dbReference type="Proteomes" id="UP000445696"/>
    </source>
</evidence>
<dbReference type="Gene3D" id="1.20.120.910">
    <property type="entry name" value="DksA, coiled-coil domain"/>
    <property type="match status" value="1"/>
</dbReference>
<protein>
    <submittedName>
        <fullName evidence="7">TraR/DksA family transcriptional regulator</fullName>
    </submittedName>
</protein>
<keyword evidence="2" id="KW-0863">Zinc-finger</keyword>
<evidence type="ECO:0000256" key="2">
    <source>
        <dbReference type="ARBA" id="ARBA00022771"/>
    </source>
</evidence>
<proteinExistence type="predicted"/>
<name>A0A845MLV1_9PROT</name>
<keyword evidence="3" id="KW-0862">Zinc</keyword>
<keyword evidence="8" id="KW-1185">Reference proteome</keyword>
<accession>A0A845MLV1</accession>
<feature type="domain" description="DnaK suppressor protein-like N-terminal" evidence="6">
    <location>
        <begin position="6"/>
        <end position="68"/>
    </location>
</feature>
<dbReference type="SUPFAM" id="SSF57716">
    <property type="entry name" value="Glucocorticoid receptor-like (DNA-binding domain)"/>
    <property type="match status" value="1"/>
</dbReference>
<dbReference type="Pfam" id="PF01258">
    <property type="entry name" value="zf-dskA_traR"/>
    <property type="match status" value="1"/>
</dbReference>
<dbReference type="RefSeq" id="WP_161340598.1">
    <property type="nucleotide sequence ID" value="NZ_JBHSDG010000003.1"/>
</dbReference>
<dbReference type="PROSITE" id="PS51128">
    <property type="entry name" value="ZF_DKSA_2"/>
    <property type="match status" value="1"/>
</dbReference>
<sequence>MKAVETQLRDRLAEEIRRLEAIEQRLRGAHSASFGEQAVEREGDQVDERLEETVIHEIEMIKAALDRIEAGNYKSCASCGKEIRAARLEALPYTTLCIACAQERSGKILTANRR</sequence>